<evidence type="ECO:0000313" key="1">
    <source>
        <dbReference type="EMBL" id="GAO47863.1"/>
    </source>
</evidence>
<dbReference type="EMBL" id="BACD03000011">
    <property type="protein sequence ID" value="GAO47863.1"/>
    <property type="molecule type" value="Genomic_DNA"/>
</dbReference>
<proteinExistence type="predicted"/>
<accession>A0A0E9NDI5</accession>
<reference evidence="1 2" key="3">
    <citation type="journal article" date="2015" name="Genome Announc.">
        <title>Draft Genome Sequence of the Archiascomycetous Yeast Saitoella complicata.</title>
        <authorList>
            <person name="Yamauchi K."/>
            <person name="Kondo S."/>
            <person name="Hamamoto M."/>
            <person name="Takahashi Y."/>
            <person name="Ogura Y."/>
            <person name="Hayashi T."/>
            <person name="Nishida H."/>
        </authorList>
    </citation>
    <scope>NUCLEOTIDE SEQUENCE [LARGE SCALE GENOMIC DNA]</scope>
    <source>
        <strain evidence="1 2">NRRL Y-17804</strain>
    </source>
</reference>
<gene>
    <name evidence="1" type="ORF">G7K_2059-t1</name>
</gene>
<name>A0A0E9NDI5_SAICN</name>
<reference evidence="1 2" key="2">
    <citation type="journal article" date="2014" name="J. Gen. Appl. Microbiol.">
        <title>The early diverging ascomycetous budding yeast Saitoella complicata has three histone deacetylases belonging to the Clr6, Hos2, and Rpd3 lineages.</title>
        <authorList>
            <person name="Nishida H."/>
            <person name="Matsumoto T."/>
            <person name="Kondo S."/>
            <person name="Hamamoto M."/>
            <person name="Yoshikawa H."/>
        </authorList>
    </citation>
    <scope>NUCLEOTIDE SEQUENCE [LARGE SCALE GENOMIC DNA]</scope>
    <source>
        <strain evidence="1 2">NRRL Y-17804</strain>
    </source>
</reference>
<comment type="caution">
    <text evidence="1">The sequence shown here is derived from an EMBL/GenBank/DDBJ whole genome shotgun (WGS) entry which is preliminary data.</text>
</comment>
<keyword evidence="2" id="KW-1185">Reference proteome</keyword>
<dbReference type="Proteomes" id="UP000033140">
    <property type="component" value="Unassembled WGS sequence"/>
</dbReference>
<organism evidence="1 2">
    <name type="scientific">Saitoella complicata (strain BCRC 22490 / CBS 7301 / JCM 7358 / NBRC 10748 / NRRL Y-17804)</name>
    <dbReference type="NCBI Taxonomy" id="698492"/>
    <lineage>
        <taxon>Eukaryota</taxon>
        <taxon>Fungi</taxon>
        <taxon>Dikarya</taxon>
        <taxon>Ascomycota</taxon>
        <taxon>Taphrinomycotina</taxon>
        <taxon>Taphrinomycotina incertae sedis</taxon>
        <taxon>Saitoella</taxon>
    </lineage>
</organism>
<protein>
    <submittedName>
        <fullName evidence="1">Uncharacterized protein</fullName>
    </submittedName>
</protein>
<dbReference type="AlphaFoldDB" id="A0A0E9NDI5"/>
<reference evidence="1 2" key="1">
    <citation type="journal article" date="2011" name="J. Gen. Appl. Microbiol.">
        <title>Draft genome sequencing of the enigmatic yeast Saitoella complicata.</title>
        <authorList>
            <person name="Nishida H."/>
            <person name="Hamamoto M."/>
            <person name="Sugiyama J."/>
        </authorList>
    </citation>
    <scope>NUCLEOTIDE SEQUENCE [LARGE SCALE GENOMIC DNA]</scope>
    <source>
        <strain evidence="1 2">NRRL Y-17804</strain>
    </source>
</reference>
<sequence>MASDFYVTSVSNPSLRIYVEETGRPSDPSSVDTNASLKVEVRWAVNVSALEASSHGTSASPNPWKYGLEDYTAVLSLLKEHGTQPHQRSCGEDEVETVEKRGSECGASIETDQEDAQFSSFGSGVTTPTRSASFISLRDAVHSVPGDWAQEKGLLKESLESLQTKMEIKENKKSCHFFSVALMESVRDTSELEHKIDCLEKHHVLLTQLNNNDDVNDGMNVIAGEINALLEYERRLSSLEGEVNRRCSSSENAISNGDRKIGDLRSELKKDIDVEFNKATQLVTAKDNARGQELSSLRTSTEAKFIQLNKIYSADTPMICDIIGKLDKLQVAIRALQTSNETLKNDKLHPKHEGPVKKTPVRVVKCPSSLMELKHNQSGD</sequence>
<evidence type="ECO:0000313" key="2">
    <source>
        <dbReference type="Proteomes" id="UP000033140"/>
    </source>
</evidence>